<accession>A0A3B1D152</accession>
<dbReference type="EMBL" id="UOGH01000139">
    <property type="protein sequence ID" value="VAX29934.1"/>
    <property type="molecule type" value="Genomic_DNA"/>
</dbReference>
<dbReference type="PANTHER" id="PTHR40115">
    <property type="entry name" value="INNER MEMBRANE PROTEIN WITH PEPSY TM HELIX"/>
    <property type="match status" value="1"/>
</dbReference>
<feature type="transmembrane region" description="Helical" evidence="1">
    <location>
        <begin position="138"/>
        <end position="162"/>
    </location>
</feature>
<evidence type="ECO:0008006" key="3">
    <source>
        <dbReference type="Google" id="ProtNLM"/>
    </source>
</evidence>
<reference evidence="2" key="1">
    <citation type="submission" date="2018-06" db="EMBL/GenBank/DDBJ databases">
        <authorList>
            <person name="Zhirakovskaya E."/>
        </authorList>
    </citation>
    <scope>NUCLEOTIDE SEQUENCE</scope>
</reference>
<evidence type="ECO:0000256" key="1">
    <source>
        <dbReference type="SAM" id="Phobius"/>
    </source>
</evidence>
<dbReference type="AlphaFoldDB" id="A0A3B1D152"/>
<dbReference type="PANTHER" id="PTHR40115:SF1">
    <property type="entry name" value="INNER MEMBRANE PROTEIN WITH PEPSY TM HELIX"/>
    <property type="match status" value="1"/>
</dbReference>
<name>A0A3B1D152_9ZZZZ</name>
<dbReference type="Pfam" id="PF03929">
    <property type="entry name" value="PepSY_TM"/>
    <property type="match status" value="1"/>
</dbReference>
<protein>
    <recommendedName>
        <fullName evidence="3">Peptidase</fullName>
    </recommendedName>
</protein>
<sequence length="187" mass="21837">MPRLDSKTTRLMRKIHRWGGLLLAAFIIFYCITGILLNHREFFDYFVLREKTEYKVPTSDIKMMKSFVEFYKKQINRSDDPVVIRIRKGKTIEFLYGSHGKTTYIINPEKGTMEKIEKHPQQPLYWLNNLHKAFKTNMFWLLLSDLASVVILAVTVTGLVILRYRMVDYIMVFGGVLILIAGALLAQ</sequence>
<feature type="transmembrane region" description="Helical" evidence="1">
    <location>
        <begin position="21"/>
        <end position="39"/>
    </location>
</feature>
<gene>
    <name evidence="2" type="ORF">MNBD_NITROSPIRAE02-882</name>
</gene>
<keyword evidence="1" id="KW-0812">Transmembrane</keyword>
<evidence type="ECO:0000313" key="2">
    <source>
        <dbReference type="EMBL" id="VAX29934.1"/>
    </source>
</evidence>
<feature type="transmembrane region" description="Helical" evidence="1">
    <location>
        <begin position="169"/>
        <end position="186"/>
    </location>
</feature>
<dbReference type="InterPro" id="IPR032307">
    <property type="entry name" value="PepSY_TM-like_2"/>
</dbReference>
<organism evidence="2">
    <name type="scientific">hydrothermal vent metagenome</name>
    <dbReference type="NCBI Taxonomy" id="652676"/>
    <lineage>
        <taxon>unclassified sequences</taxon>
        <taxon>metagenomes</taxon>
        <taxon>ecological metagenomes</taxon>
    </lineage>
</organism>
<dbReference type="InterPro" id="IPR005625">
    <property type="entry name" value="PepSY-ass_TM"/>
</dbReference>
<keyword evidence="1" id="KW-1133">Transmembrane helix</keyword>
<keyword evidence="1" id="KW-0472">Membrane</keyword>
<proteinExistence type="predicted"/>